<dbReference type="Proteomes" id="UP001336020">
    <property type="component" value="Unassembled WGS sequence"/>
</dbReference>
<keyword evidence="1" id="KW-0413">Isomerase</keyword>
<comment type="caution">
    <text evidence="3">The sequence shown here is derived from an EMBL/GenBank/DDBJ whole genome shotgun (WGS) entry which is preliminary data.</text>
</comment>
<dbReference type="Gene3D" id="1.20.59.10">
    <property type="entry name" value="Chorismate mutase"/>
    <property type="match status" value="1"/>
</dbReference>
<dbReference type="InterPro" id="IPR036979">
    <property type="entry name" value="CM_dom_sf"/>
</dbReference>
<dbReference type="InterPro" id="IPR002701">
    <property type="entry name" value="CM_II_prokaryot"/>
</dbReference>
<dbReference type="PROSITE" id="PS51168">
    <property type="entry name" value="CHORISMATE_MUT_2"/>
    <property type="match status" value="1"/>
</dbReference>
<evidence type="ECO:0000256" key="1">
    <source>
        <dbReference type="ARBA" id="ARBA00023235"/>
    </source>
</evidence>
<dbReference type="PANTHER" id="PTHR38041:SF1">
    <property type="entry name" value="CHORISMATE MUTASE"/>
    <property type="match status" value="1"/>
</dbReference>
<protein>
    <submittedName>
        <fullName evidence="3">Chorismate mutase family protein</fullName>
    </submittedName>
</protein>
<dbReference type="EMBL" id="JAUTXY010000023">
    <property type="protein sequence ID" value="MEE2061895.1"/>
    <property type="molecule type" value="Genomic_DNA"/>
</dbReference>
<feature type="domain" description="Chorismate mutase" evidence="2">
    <location>
        <begin position="16"/>
        <end position="107"/>
    </location>
</feature>
<accession>A0ABU7LK02</accession>
<gene>
    <name evidence="3" type="ORF">Q7514_30650</name>
</gene>
<name>A0ABU7LK02_9NOCA</name>
<dbReference type="InterPro" id="IPR008241">
    <property type="entry name" value="Isochorismate_pyruvate-lyase"/>
</dbReference>
<dbReference type="InterPro" id="IPR036263">
    <property type="entry name" value="Chorismate_II_sf"/>
</dbReference>
<evidence type="ECO:0000259" key="2">
    <source>
        <dbReference type="PROSITE" id="PS51168"/>
    </source>
</evidence>
<organism evidence="3 4">
    <name type="scientific">Rhodococcus artemisiae</name>
    <dbReference type="NCBI Taxonomy" id="714159"/>
    <lineage>
        <taxon>Bacteria</taxon>
        <taxon>Bacillati</taxon>
        <taxon>Actinomycetota</taxon>
        <taxon>Actinomycetes</taxon>
        <taxon>Mycobacteriales</taxon>
        <taxon>Nocardiaceae</taxon>
        <taxon>Rhodococcus</taxon>
    </lineage>
</organism>
<reference evidence="3 4" key="1">
    <citation type="submission" date="2023-07" db="EMBL/GenBank/DDBJ databases">
        <authorList>
            <person name="Girao M."/>
            <person name="Carvalho M.F."/>
        </authorList>
    </citation>
    <scope>NUCLEOTIDE SEQUENCE [LARGE SCALE GENOMIC DNA]</scope>
    <source>
        <strain evidence="3 4">YIM65754</strain>
    </source>
</reference>
<dbReference type="Pfam" id="PF01817">
    <property type="entry name" value="CM_2"/>
    <property type="match status" value="1"/>
</dbReference>
<keyword evidence="4" id="KW-1185">Reference proteome</keyword>
<evidence type="ECO:0000313" key="3">
    <source>
        <dbReference type="EMBL" id="MEE2061895.1"/>
    </source>
</evidence>
<sequence length="128" mass="14254">MNDNNTATGSEIDAVTDPEAALEALRVELDRVDRTLLEGVRDRLALCTRVAELKQQHDIAVLQPGRMQLVQRRARDYADRHGLSAEFVRELYDLLIEEACRVEDLIVAGGEKTAPGDLDDTVSAEHRS</sequence>
<dbReference type="InterPro" id="IPR051331">
    <property type="entry name" value="Chorismate_mutase-related"/>
</dbReference>
<evidence type="ECO:0000313" key="4">
    <source>
        <dbReference type="Proteomes" id="UP001336020"/>
    </source>
</evidence>
<dbReference type="SMART" id="SM00830">
    <property type="entry name" value="CM_2"/>
    <property type="match status" value="1"/>
</dbReference>
<dbReference type="RefSeq" id="WP_330137032.1">
    <property type="nucleotide sequence ID" value="NZ_JAUTXY010000023.1"/>
</dbReference>
<dbReference type="NCBIfam" id="TIGR01803">
    <property type="entry name" value="CM-like"/>
    <property type="match status" value="1"/>
</dbReference>
<proteinExistence type="predicted"/>
<dbReference type="SUPFAM" id="SSF48600">
    <property type="entry name" value="Chorismate mutase II"/>
    <property type="match status" value="1"/>
</dbReference>
<dbReference type="PANTHER" id="PTHR38041">
    <property type="entry name" value="CHORISMATE MUTASE"/>
    <property type="match status" value="1"/>
</dbReference>